<dbReference type="HOGENOM" id="CLU_567612_0_0_1"/>
<proteinExistence type="predicted"/>
<dbReference type="JaponicusDB" id="SJAG_01446">
    <property type="gene designation" value="ppr8"/>
</dbReference>
<name>B6JXY6_SCHJY</name>
<dbReference type="EMBL" id="KE651168">
    <property type="protein sequence ID" value="EEB06404.2"/>
    <property type="molecule type" value="Genomic_DNA"/>
</dbReference>
<sequence>MSLIRLRGPVLFSKIILLSKKHPRQLLFCFDRSFQTTSTNNEEIINLSNQVRMKAADAFRQEISQFRNLTDEMKIGPSMEVYERLKPLKSLTTSNLQNLVLAITKKQLQQSFKEPDPYLVQCLKDVTVYITENQQVCSASLWTSILNAYVCFRQNEKCPLVAEMALSWDQGCLTDQQQTNSTGLLYGHILKCLLLGNVDASKRKMFLEYAKSRLGDENSSWYKFFLYTLAAIQNSESAQPKLTFLIQRNALSQQQSQIAFDIFTRLSCFDQGLRYLNQPGLTKNSLPSNFIFANFLKNYWTQTHNTAKFLEAINNYCSIAKYSSTRLLNLTLGILFRAIPAESDKKSVESLLSQLSDYLSKLHAGKPNIVTANTLISGACLLKDKKWYDLGMHFIDQFGLKPTVVTFRSSFIAFGALSIELAGIQKLWNSLNEFLASKSMTLSRRDYEAVRKCVLELSARKDASEYIEWFNSLLEKERKLDVSDLYLQEQSEQPSLKEAGQ</sequence>
<keyword evidence="3" id="KW-1185">Reference proteome</keyword>
<evidence type="ECO:0000313" key="3">
    <source>
        <dbReference type="Proteomes" id="UP000001744"/>
    </source>
</evidence>
<dbReference type="STRING" id="402676.B6JXY6"/>
<organism evidence="1 3">
    <name type="scientific">Schizosaccharomyces japonicus (strain yFS275 / FY16936)</name>
    <name type="common">Fission yeast</name>
    <dbReference type="NCBI Taxonomy" id="402676"/>
    <lineage>
        <taxon>Eukaryota</taxon>
        <taxon>Fungi</taxon>
        <taxon>Dikarya</taxon>
        <taxon>Ascomycota</taxon>
        <taxon>Taphrinomycotina</taxon>
        <taxon>Schizosaccharomycetes</taxon>
        <taxon>Schizosaccharomycetales</taxon>
        <taxon>Schizosaccharomycetaceae</taxon>
        <taxon>Schizosaccharomyces</taxon>
    </lineage>
</organism>
<dbReference type="AlphaFoldDB" id="B6JXY6"/>
<accession>B6JXY6</accession>
<dbReference type="GeneID" id="7051403"/>
<dbReference type="OMA" id="YHSEIIL"/>
<gene>
    <name evidence="2" type="primary">ppr8</name>
    <name evidence="1" type="ORF">SJAG_01446</name>
</gene>
<dbReference type="OrthoDB" id="185373at2759"/>
<evidence type="ECO:0000313" key="1">
    <source>
        <dbReference type="EMBL" id="EEB06404.2"/>
    </source>
</evidence>
<protein>
    <submittedName>
        <fullName evidence="1">Uncharacterized protein</fullName>
    </submittedName>
</protein>
<reference evidence="1 3" key="1">
    <citation type="journal article" date="2011" name="Science">
        <title>Comparative functional genomics of the fission yeasts.</title>
        <authorList>
            <person name="Rhind N."/>
            <person name="Chen Z."/>
            <person name="Yassour M."/>
            <person name="Thompson D.A."/>
            <person name="Haas B.J."/>
            <person name="Habib N."/>
            <person name="Wapinski I."/>
            <person name="Roy S."/>
            <person name="Lin M.F."/>
            <person name="Heiman D.I."/>
            <person name="Young S.K."/>
            <person name="Furuya K."/>
            <person name="Guo Y."/>
            <person name="Pidoux A."/>
            <person name="Chen H.M."/>
            <person name="Robbertse B."/>
            <person name="Goldberg J.M."/>
            <person name="Aoki K."/>
            <person name="Bayne E.H."/>
            <person name="Berlin A.M."/>
            <person name="Desjardins C.A."/>
            <person name="Dobbs E."/>
            <person name="Dukaj L."/>
            <person name="Fan L."/>
            <person name="FitzGerald M.G."/>
            <person name="French C."/>
            <person name="Gujja S."/>
            <person name="Hansen K."/>
            <person name="Keifenheim D."/>
            <person name="Levin J.Z."/>
            <person name="Mosher R.A."/>
            <person name="Mueller C.A."/>
            <person name="Pfiffner J."/>
            <person name="Priest M."/>
            <person name="Russ C."/>
            <person name="Smialowska A."/>
            <person name="Swoboda P."/>
            <person name="Sykes S.M."/>
            <person name="Vaughn M."/>
            <person name="Vengrova S."/>
            <person name="Yoder R."/>
            <person name="Zeng Q."/>
            <person name="Allshire R."/>
            <person name="Baulcombe D."/>
            <person name="Birren B.W."/>
            <person name="Brown W."/>
            <person name="Ekwall K."/>
            <person name="Kellis M."/>
            <person name="Leatherwood J."/>
            <person name="Levin H."/>
            <person name="Margalit H."/>
            <person name="Martienssen R."/>
            <person name="Nieduszynski C.A."/>
            <person name="Spatafora J.W."/>
            <person name="Friedman N."/>
            <person name="Dalgaard J.Z."/>
            <person name="Baumann P."/>
            <person name="Niki H."/>
            <person name="Regev A."/>
            <person name="Nusbaum C."/>
        </authorList>
    </citation>
    <scope>NUCLEOTIDE SEQUENCE [LARGE SCALE GENOMIC DNA]</scope>
    <source>
        <strain evidence="3">yFS275 / FY16936</strain>
    </source>
</reference>
<dbReference type="VEuPathDB" id="FungiDB:SJAG_01446"/>
<dbReference type="RefSeq" id="XP_002172697.2">
    <property type="nucleotide sequence ID" value="XM_002172661.2"/>
</dbReference>
<dbReference type="Proteomes" id="UP000001744">
    <property type="component" value="Unassembled WGS sequence"/>
</dbReference>
<evidence type="ECO:0000313" key="2">
    <source>
        <dbReference type="JaponicusDB" id="SJAG_01446"/>
    </source>
</evidence>